<gene>
    <name evidence="1" type="ORF">GQ607_015558</name>
</gene>
<proteinExistence type="predicted"/>
<comment type="caution">
    <text evidence="1">The sequence shown here is derived from an EMBL/GenBank/DDBJ whole genome shotgun (WGS) entry which is preliminary data.</text>
</comment>
<name>A0A8H3ZIL3_9PEZI</name>
<dbReference type="EMBL" id="WOWK01000135">
    <property type="protein sequence ID" value="KAF0317242.1"/>
    <property type="molecule type" value="Genomic_DNA"/>
</dbReference>
<organism evidence="1 2">
    <name type="scientific">Colletotrichum asianum</name>
    <dbReference type="NCBI Taxonomy" id="702518"/>
    <lineage>
        <taxon>Eukaryota</taxon>
        <taxon>Fungi</taxon>
        <taxon>Dikarya</taxon>
        <taxon>Ascomycota</taxon>
        <taxon>Pezizomycotina</taxon>
        <taxon>Sordariomycetes</taxon>
        <taxon>Hypocreomycetidae</taxon>
        <taxon>Glomerellales</taxon>
        <taxon>Glomerellaceae</taxon>
        <taxon>Colletotrichum</taxon>
        <taxon>Colletotrichum gloeosporioides species complex</taxon>
    </lineage>
</organism>
<dbReference type="Proteomes" id="UP000434172">
    <property type="component" value="Unassembled WGS sequence"/>
</dbReference>
<reference evidence="1 2" key="1">
    <citation type="submission" date="2019-12" db="EMBL/GenBank/DDBJ databases">
        <title>A genome sequence resource for the geographically widespread anthracnose pathogen Colletotrichum asianum.</title>
        <authorList>
            <person name="Meng Y."/>
        </authorList>
    </citation>
    <scope>NUCLEOTIDE SEQUENCE [LARGE SCALE GENOMIC DNA]</scope>
    <source>
        <strain evidence="1 2">ICMP 18580</strain>
    </source>
</reference>
<dbReference type="AlphaFoldDB" id="A0A8H3ZIL3"/>
<keyword evidence="2" id="KW-1185">Reference proteome</keyword>
<dbReference type="PANTHER" id="PTHR33112:SF10">
    <property type="entry name" value="TOL"/>
    <property type="match status" value="1"/>
</dbReference>
<protein>
    <submittedName>
        <fullName evidence="1">Het domain containing protein</fullName>
    </submittedName>
</protein>
<dbReference type="OrthoDB" id="5241608at2759"/>
<evidence type="ECO:0000313" key="2">
    <source>
        <dbReference type="Proteomes" id="UP000434172"/>
    </source>
</evidence>
<accession>A0A8H3ZIL3</accession>
<evidence type="ECO:0000313" key="1">
    <source>
        <dbReference type="EMBL" id="KAF0317242.1"/>
    </source>
</evidence>
<sequence>MSNRYRGSDRKIDLDFKSWCENAIAGSCHLCTQLFYAVAGPDYRKVIDKFDAAIYQLGFTVGAGNSGKYVKFIDASGSRNKYLAIAETLSLNSKQVQQRQQLANNVGAFTVTPHTVRQISQWMGKCSNEHECQQDQQLASVHLPLRLIDVDPSGEYLSENLWEPNFDGLCCEKATRVCIKHSKDALTTNSTGVKYLTLSHRWGGTVPTALTWENMEDDRLPAISGIARWFMARLGLSSQSYLAGLWRETLPGSLLWHLYDLHKGEAARDLNAAPSWSWASVLAPSNLMVIGQNDYISLRPLFQDIQTMIVPKNEDRFGQLDVAILRLQASVIPIEREFRNGALQIRLPGEGRWYKEWHTSNPVPVTTFWEKLERDLPPLCRRLGLMSFEQLLALLRKTTTQSYVQMRWDTTDMLWATEEHPPSQLYMVPIAWDLDKKCLTDIAPGNLVIQGLILRRLSGKGQYERVGMFMTSQYRHHYRNADFAQAIIRCMPNKAVDSLSDGAFKQLGNEWLFGISSFFGLLKSRHGQEDFQTVANLLSPEDHMGVSSDGMSLIEIL</sequence>
<dbReference type="PANTHER" id="PTHR33112">
    <property type="entry name" value="DOMAIN PROTEIN, PUTATIVE-RELATED"/>
    <property type="match status" value="1"/>
</dbReference>